<evidence type="ECO:0000256" key="1">
    <source>
        <dbReference type="SAM" id="MobiDB-lite"/>
    </source>
</evidence>
<feature type="compositionally biased region" description="Low complexity" evidence="1">
    <location>
        <begin position="73"/>
        <end position="82"/>
    </location>
</feature>
<dbReference type="Proteomes" id="UP000292958">
    <property type="component" value="Unassembled WGS sequence"/>
</dbReference>
<evidence type="ECO:0000313" key="3">
    <source>
        <dbReference type="Proteomes" id="UP000292958"/>
    </source>
</evidence>
<sequence>MRWALACALTCGLSGCRHKPVLPPLPPITQPMALLSSPEPATPPMIEPPEVDLPPMPVATGSSPRRERRRRPSAPTTTSAAQPTPPAETPAVTVSPEEAAIGALSLGGEANPRAQQEAVELLNSIEGRLRSLPAQKLNMEKTQISRIRNFQKQAQQALDTGDTEGAMTLATKAKLLLDDLEK</sequence>
<keyword evidence="3" id="KW-1185">Reference proteome</keyword>
<feature type="compositionally biased region" description="Pro residues" evidence="1">
    <location>
        <begin position="40"/>
        <end position="57"/>
    </location>
</feature>
<feature type="region of interest" description="Disordered" evidence="1">
    <location>
        <begin position="34"/>
        <end position="97"/>
    </location>
</feature>
<name>A0A4Q7YZA5_9BACT</name>
<evidence type="ECO:0000313" key="2">
    <source>
        <dbReference type="EMBL" id="RZU43322.1"/>
    </source>
</evidence>
<gene>
    <name evidence="2" type="ORF">BDD14_4980</name>
</gene>
<dbReference type="EMBL" id="SHKW01000001">
    <property type="protein sequence ID" value="RZU43322.1"/>
    <property type="molecule type" value="Genomic_DNA"/>
</dbReference>
<accession>A0A4Q7YZA5</accession>
<reference evidence="2 3" key="1">
    <citation type="submission" date="2019-02" db="EMBL/GenBank/DDBJ databases">
        <title>Genomic Encyclopedia of Archaeal and Bacterial Type Strains, Phase II (KMG-II): from individual species to whole genera.</title>
        <authorList>
            <person name="Goeker M."/>
        </authorList>
    </citation>
    <scope>NUCLEOTIDE SEQUENCE [LARGE SCALE GENOMIC DNA]</scope>
    <source>
        <strain evidence="2 3">DSM 18101</strain>
    </source>
</reference>
<comment type="caution">
    <text evidence="2">The sequence shown here is derived from an EMBL/GenBank/DDBJ whole genome shotgun (WGS) entry which is preliminary data.</text>
</comment>
<protein>
    <submittedName>
        <fullName evidence="2">Uncharacterized protein</fullName>
    </submittedName>
</protein>
<proteinExistence type="predicted"/>
<organism evidence="2 3">
    <name type="scientific">Edaphobacter modestus</name>
    <dbReference type="NCBI Taxonomy" id="388466"/>
    <lineage>
        <taxon>Bacteria</taxon>
        <taxon>Pseudomonadati</taxon>
        <taxon>Acidobacteriota</taxon>
        <taxon>Terriglobia</taxon>
        <taxon>Terriglobales</taxon>
        <taxon>Acidobacteriaceae</taxon>
        <taxon>Edaphobacter</taxon>
    </lineage>
</organism>
<dbReference type="PROSITE" id="PS51257">
    <property type="entry name" value="PROKAR_LIPOPROTEIN"/>
    <property type="match status" value="1"/>
</dbReference>
<dbReference type="AlphaFoldDB" id="A0A4Q7YZA5"/>